<protein>
    <recommendedName>
        <fullName evidence="2">CAAX prenyl protease 2/Lysostaphin resistance protein A-like domain-containing protein</fullName>
    </recommendedName>
</protein>
<dbReference type="Proteomes" id="UP000029392">
    <property type="component" value="Unassembled WGS sequence"/>
</dbReference>
<evidence type="ECO:0000313" key="3">
    <source>
        <dbReference type="EMBL" id="KFN50030.1"/>
    </source>
</evidence>
<evidence type="ECO:0000259" key="2">
    <source>
        <dbReference type="Pfam" id="PF02517"/>
    </source>
</evidence>
<sequence length="302" mass="31548">MLAVVVLACFHVLTALGDHDRVLLWVEGTPAQLQSLRERVLHHEVFAHGETVAGGYARHRPDDCTPGSTAISFSRLRRFELAAARSTLDALAREAGAQACRAHALVYNDLPNPLDAAQWADSLVSLLLVLFIPTGSVLVVYWAASQQHGLPSLWRSPAPTGRALATGAAGAIAAFAALQLVAAATRAFAPWLGPEVGSWQPDALSLPVFLLAGFYAPFLTELSFRAWLLPIASRAVGSVPAALVSALAGTALPWSDGPGDALASLAFGLVMAVVFLRTRSLPACVLAHGGCAVLSLLAGKGV</sequence>
<evidence type="ECO:0000313" key="4">
    <source>
        <dbReference type="Proteomes" id="UP000029392"/>
    </source>
</evidence>
<dbReference type="GO" id="GO:0080120">
    <property type="term" value="P:CAAX-box protein maturation"/>
    <property type="evidence" value="ECO:0007669"/>
    <property type="project" value="UniProtKB-ARBA"/>
</dbReference>
<proteinExistence type="predicted"/>
<dbReference type="Pfam" id="PF02517">
    <property type="entry name" value="Rce1-like"/>
    <property type="match status" value="1"/>
</dbReference>
<keyword evidence="4" id="KW-1185">Reference proteome</keyword>
<keyword evidence="1" id="KW-1133">Transmembrane helix</keyword>
<dbReference type="EMBL" id="AVCH01000104">
    <property type="protein sequence ID" value="KFN50030.1"/>
    <property type="molecule type" value="Genomic_DNA"/>
</dbReference>
<dbReference type="PATRIC" id="fig|1384054.3.peg.1034"/>
<keyword evidence="1" id="KW-0472">Membrane</keyword>
<dbReference type="InterPro" id="IPR003675">
    <property type="entry name" value="Rce1/LyrA-like_dom"/>
</dbReference>
<reference evidence="3 4" key="1">
    <citation type="submission" date="2013-09" db="EMBL/GenBank/DDBJ databases">
        <title>Genome sequencing of Arenimonas malthae.</title>
        <authorList>
            <person name="Chen F."/>
            <person name="Wang G."/>
        </authorList>
    </citation>
    <scope>NUCLEOTIDE SEQUENCE [LARGE SCALE GENOMIC DNA]</scope>
    <source>
        <strain evidence="3 4">CC-JY-1</strain>
    </source>
</reference>
<evidence type="ECO:0000256" key="1">
    <source>
        <dbReference type="SAM" id="Phobius"/>
    </source>
</evidence>
<feature type="transmembrane region" description="Helical" evidence="1">
    <location>
        <begin position="123"/>
        <end position="144"/>
    </location>
</feature>
<keyword evidence="1" id="KW-0812">Transmembrane</keyword>
<accession>A0A091C090</accession>
<gene>
    <name evidence="3" type="ORF">N790_01295</name>
</gene>
<name>A0A091C090_9GAMM</name>
<feature type="domain" description="CAAX prenyl protease 2/Lysostaphin resistance protein A-like" evidence="2">
    <location>
        <begin position="205"/>
        <end position="292"/>
    </location>
</feature>
<feature type="transmembrane region" description="Helical" evidence="1">
    <location>
        <begin position="204"/>
        <end position="224"/>
    </location>
</feature>
<feature type="transmembrane region" description="Helical" evidence="1">
    <location>
        <begin position="261"/>
        <end position="278"/>
    </location>
</feature>
<feature type="transmembrane region" description="Helical" evidence="1">
    <location>
        <begin position="164"/>
        <end position="184"/>
    </location>
</feature>
<feature type="transmembrane region" description="Helical" evidence="1">
    <location>
        <begin position="236"/>
        <end position="255"/>
    </location>
</feature>
<organism evidence="3 4">
    <name type="scientific">Arenimonas malthae CC-JY-1</name>
    <dbReference type="NCBI Taxonomy" id="1384054"/>
    <lineage>
        <taxon>Bacteria</taxon>
        <taxon>Pseudomonadati</taxon>
        <taxon>Pseudomonadota</taxon>
        <taxon>Gammaproteobacteria</taxon>
        <taxon>Lysobacterales</taxon>
        <taxon>Lysobacteraceae</taxon>
        <taxon>Arenimonas</taxon>
    </lineage>
</organism>
<dbReference type="RefSeq" id="WP_043801806.1">
    <property type="nucleotide sequence ID" value="NZ_AVCH01000104.1"/>
</dbReference>
<comment type="caution">
    <text evidence="3">The sequence shown here is derived from an EMBL/GenBank/DDBJ whole genome shotgun (WGS) entry which is preliminary data.</text>
</comment>
<dbReference type="AlphaFoldDB" id="A0A091C090"/>
<dbReference type="GO" id="GO:0004175">
    <property type="term" value="F:endopeptidase activity"/>
    <property type="evidence" value="ECO:0007669"/>
    <property type="project" value="UniProtKB-ARBA"/>
</dbReference>